<dbReference type="EMBL" id="ABEU02000011">
    <property type="protein sequence ID" value="PNR45103.1"/>
    <property type="molecule type" value="Genomic_DNA"/>
</dbReference>
<evidence type="ECO:0000313" key="3">
    <source>
        <dbReference type="Proteomes" id="UP000006727"/>
    </source>
</evidence>
<sequence length="63" mass="7445">MVIQERLGIQQAKKIMVRSDVSQLHAFLRLANYYRRFIKKFSIIAKPLSILRKSNKLISKLRS</sequence>
<dbReference type="EnsemblPlants" id="Pp3c11_10720V3.1">
    <property type="protein sequence ID" value="Pp3c11_10720V3.1"/>
    <property type="gene ID" value="Pp3c11_10720"/>
</dbReference>
<dbReference type="AlphaFoldDB" id="A0A2K1JU95"/>
<dbReference type="InterPro" id="IPR043128">
    <property type="entry name" value="Rev_trsase/Diguanyl_cyclase"/>
</dbReference>
<name>A0A2K1JU95_PHYPA</name>
<keyword evidence="3" id="KW-1185">Reference proteome</keyword>
<dbReference type="InParanoid" id="A0A2K1JU95"/>
<reference evidence="1 3" key="1">
    <citation type="journal article" date="2008" name="Science">
        <title>The Physcomitrella genome reveals evolutionary insights into the conquest of land by plants.</title>
        <authorList>
            <person name="Rensing S."/>
            <person name="Lang D."/>
            <person name="Zimmer A."/>
            <person name="Terry A."/>
            <person name="Salamov A."/>
            <person name="Shapiro H."/>
            <person name="Nishiyama T."/>
            <person name="Perroud P.-F."/>
            <person name="Lindquist E."/>
            <person name="Kamisugi Y."/>
            <person name="Tanahashi T."/>
            <person name="Sakakibara K."/>
            <person name="Fujita T."/>
            <person name="Oishi K."/>
            <person name="Shin-I T."/>
            <person name="Kuroki Y."/>
            <person name="Toyoda A."/>
            <person name="Suzuki Y."/>
            <person name="Hashimoto A."/>
            <person name="Yamaguchi K."/>
            <person name="Sugano A."/>
            <person name="Kohara Y."/>
            <person name="Fujiyama A."/>
            <person name="Anterola A."/>
            <person name="Aoki S."/>
            <person name="Ashton N."/>
            <person name="Barbazuk W.B."/>
            <person name="Barker E."/>
            <person name="Bennetzen J."/>
            <person name="Bezanilla M."/>
            <person name="Blankenship R."/>
            <person name="Cho S.H."/>
            <person name="Dutcher S."/>
            <person name="Estelle M."/>
            <person name="Fawcett J.A."/>
            <person name="Gundlach H."/>
            <person name="Hanada K."/>
            <person name="Heyl A."/>
            <person name="Hicks K.A."/>
            <person name="Hugh J."/>
            <person name="Lohr M."/>
            <person name="Mayer K."/>
            <person name="Melkozernov A."/>
            <person name="Murata T."/>
            <person name="Nelson D."/>
            <person name="Pils B."/>
            <person name="Prigge M."/>
            <person name="Reiss B."/>
            <person name="Renner T."/>
            <person name="Rombauts S."/>
            <person name="Rushton P."/>
            <person name="Sanderfoot A."/>
            <person name="Schween G."/>
            <person name="Shiu S.-H."/>
            <person name="Stueber K."/>
            <person name="Theodoulou F.L."/>
            <person name="Tu H."/>
            <person name="Van de Peer Y."/>
            <person name="Verrier P.J."/>
            <person name="Waters E."/>
            <person name="Wood A."/>
            <person name="Yang L."/>
            <person name="Cove D."/>
            <person name="Cuming A."/>
            <person name="Hasebe M."/>
            <person name="Lucas S."/>
            <person name="Mishler D.B."/>
            <person name="Reski R."/>
            <person name="Grigoriev I."/>
            <person name="Quatrano R.S."/>
            <person name="Boore J.L."/>
        </authorList>
    </citation>
    <scope>NUCLEOTIDE SEQUENCE [LARGE SCALE GENOMIC DNA]</scope>
    <source>
        <strain evidence="2 3">cv. Gransden 2004</strain>
    </source>
</reference>
<organism evidence="1">
    <name type="scientific">Physcomitrium patens</name>
    <name type="common">Spreading-leaved earth moss</name>
    <name type="synonym">Physcomitrella patens</name>
    <dbReference type="NCBI Taxonomy" id="3218"/>
    <lineage>
        <taxon>Eukaryota</taxon>
        <taxon>Viridiplantae</taxon>
        <taxon>Streptophyta</taxon>
        <taxon>Embryophyta</taxon>
        <taxon>Bryophyta</taxon>
        <taxon>Bryophytina</taxon>
        <taxon>Bryopsida</taxon>
        <taxon>Funariidae</taxon>
        <taxon>Funariales</taxon>
        <taxon>Funariaceae</taxon>
        <taxon>Physcomitrium</taxon>
    </lineage>
</organism>
<reference evidence="2" key="3">
    <citation type="submission" date="2020-12" db="UniProtKB">
        <authorList>
            <consortium name="EnsemblPlants"/>
        </authorList>
    </citation>
    <scope>IDENTIFICATION</scope>
</reference>
<dbReference type="Gramene" id="Pp3c11_10720V3.1">
    <property type="protein sequence ID" value="Pp3c11_10720V3.1"/>
    <property type="gene ID" value="Pp3c11_10720"/>
</dbReference>
<dbReference type="Gene3D" id="3.30.70.270">
    <property type="match status" value="1"/>
</dbReference>
<dbReference type="InterPro" id="IPR043502">
    <property type="entry name" value="DNA/RNA_pol_sf"/>
</dbReference>
<dbReference type="SUPFAM" id="SSF56672">
    <property type="entry name" value="DNA/RNA polymerases"/>
    <property type="match status" value="1"/>
</dbReference>
<proteinExistence type="predicted"/>
<evidence type="ECO:0008006" key="4">
    <source>
        <dbReference type="Google" id="ProtNLM"/>
    </source>
</evidence>
<accession>A0A2K1JU95</accession>
<reference evidence="1 3" key="2">
    <citation type="journal article" date="2018" name="Plant J.">
        <title>The Physcomitrella patens chromosome-scale assembly reveals moss genome structure and evolution.</title>
        <authorList>
            <person name="Lang D."/>
            <person name="Ullrich K.K."/>
            <person name="Murat F."/>
            <person name="Fuchs J."/>
            <person name="Jenkins J."/>
            <person name="Haas F.B."/>
            <person name="Piednoel M."/>
            <person name="Gundlach H."/>
            <person name="Van Bel M."/>
            <person name="Meyberg R."/>
            <person name="Vives C."/>
            <person name="Morata J."/>
            <person name="Symeonidi A."/>
            <person name="Hiss M."/>
            <person name="Muchero W."/>
            <person name="Kamisugi Y."/>
            <person name="Saleh O."/>
            <person name="Blanc G."/>
            <person name="Decker E.L."/>
            <person name="van Gessel N."/>
            <person name="Grimwood J."/>
            <person name="Hayes R.D."/>
            <person name="Graham S.W."/>
            <person name="Gunter L.E."/>
            <person name="McDaniel S.F."/>
            <person name="Hoernstein S.N.W."/>
            <person name="Larsson A."/>
            <person name="Li F.W."/>
            <person name="Perroud P.F."/>
            <person name="Phillips J."/>
            <person name="Ranjan P."/>
            <person name="Rokshar D.S."/>
            <person name="Rothfels C.J."/>
            <person name="Schneider L."/>
            <person name="Shu S."/>
            <person name="Stevenson D.W."/>
            <person name="Thummler F."/>
            <person name="Tillich M."/>
            <person name="Villarreal Aguilar J.C."/>
            <person name="Widiez T."/>
            <person name="Wong G.K."/>
            <person name="Wymore A."/>
            <person name="Zhang Y."/>
            <person name="Zimmer A.D."/>
            <person name="Quatrano R.S."/>
            <person name="Mayer K.F.X."/>
            <person name="Goodstein D."/>
            <person name="Casacuberta J.M."/>
            <person name="Vandepoele K."/>
            <person name="Reski R."/>
            <person name="Cuming A.C."/>
            <person name="Tuskan G.A."/>
            <person name="Maumus F."/>
            <person name="Salse J."/>
            <person name="Schmutz J."/>
            <person name="Rensing S.A."/>
        </authorList>
    </citation>
    <scope>NUCLEOTIDE SEQUENCE [LARGE SCALE GENOMIC DNA]</scope>
    <source>
        <strain evidence="2 3">cv. Gransden 2004</strain>
    </source>
</reference>
<evidence type="ECO:0000313" key="1">
    <source>
        <dbReference type="EMBL" id="PNR45103.1"/>
    </source>
</evidence>
<dbReference type="Proteomes" id="UP000006727">
    <property type="component" value="Chromosome 11"/>
</dbReference>
<gene>
    <name evidence="1" type="ORF">PHYPA_014874</name>
</gene>
<protein>
    <recommendedName>
        <fullName evidence="4">Reverse transcriptase/retrotransposon-derived protein RNase H-like domain-containing protein</fullName>
    </recommendedName>
</protein>
<evidence type="ECO:0000313" key="2">
    <source>
        <dbReference type="EnsemblPlants" id="Pp3c11_10720V3.1"/>
    </source>
</evidence>